<organism evidence="1 2">
    <name type="scientific">Sphingobacterium chuzhouense</name>
    <dbReference type="NCBI Taxonomy" id="1742264"/>
    <lineage>
        <taxon>Bacteria</taxon>
        <taxon>Pseudomonadati</taxon>
        <taxon>Bacteroidota</taxon>
        <taxon>Sphingobacteriia</taxon>
        <taxon>Sphingobacteriales</taxon>
        <taxon>Sphingobacteriaceae</taxon>
        <taxon>Sphingobacterium</taxon>
    </lineage>
</organism>
<accession>A0ABR7XVX4</accession>
<dbReference type="Proteomes" id="UP000651112">
    <property type="component" value="Unassembled WGS sequence"/>
</dbReference>
<sequence>MLRRKNEWKTRISTKQIYQVRRWLSGNSDGIVMNVDLAPTFLELAGVAVSRPV</sequence>
<comment type="caution">
    <text evidence="1">The sequence shown here is derived from an EMBL/GenBank/DDBJ whole genome shotgun (WGS) entry which is preliminary data.</text>
</comment>
<reference evidence="1 2" key="1">
    <citation type="submission" date="2020-08" db="EMBL/GenBank/DDBJ databases">
        <title>Sphingobacterium sp. DN00404 isolated from aquaculture water.</title>
        <authorList>
            <person name="Zhang M."/>
        </authorList>
    </citation>
    <scope>NUCLEOTIDE SEQUENCE [LARGE SCALE GENOMIC DNA]</scope>
    <source>
        <strain evidence="1 2">KCTC 42746</strain>
    </source>
</reference>
<protein>
    <submittedName>
        <fullName evidence="1">Uncharacterized protein</fullName>
    </submittedName>
</protein>
<dbReference type="RefSeq" id="WP_190314964.1">
    <property type="nucleotide sequence ID" value="NZ_JACNYL010000004.1"/>
</dbReference>
<name>A0ABR7XVX4_9SPHI</name>
<evidence type="ECO:0000313" key="2">
    <source>
        <dbReference type="Proteomes" id="UP000651112"/>
    </source>
</evidence>
<evidence type="ECO:0000313" key="1">
    <source>
        <dbReference type="EMBL" id="MBD1423198.1"/>
    </source>
</evidence>
<proteinExistence type="predicted"/>
<keyword evidence="2" id="KW-1185">Reference proteome</keyword>
<dbReference type="EMBL" id="JACNYL010000004">
    <property type="protein sequence ID" value="MBD1423198.1"/>
    <property type="molecule type" value="Genomic_DNA"/>
</dbReference>
<gene>
    <name evidence="1" type="ORF">H8B21_16650</name>
</gene>